<reference evidence="2" key="1">
    <citation type="submission" date="2014-09" db="EMBL/GenBank/DDBJ databases">
        <authorList>
            <person name="Magalhaes I.L.F."/>
            <person name="Oliveira U."/>
            <person name="Santos F.R."/>
            <person name="Vidigal T.H.D.A."/>
            <person name="Brescovit A.D."/>
            <person name="Santos A.J."/>
        </authorList>
    </citation>
    <scope>NUCLEOTIDE SEQUENCE</scope>
    <source>
        <tissue evidence="2">Shoot tissue taken approximately 20 cm above the soil surface</tissue>
    </source>
</reference>
<dbReference type="AlphaFoldDB" id="A0A0A8YEJ6"/>
<keyword evidence="1" id="KW-0732">Signal</keyword>
<organism evidence="2">
    <name type="scientific">Arundo donax</name>
    <name type="common">Giant reed</name>
    <name type="synonym">Donax arundinaceus</name>
    <dbReference type="NCBI Taxonomy" id="35708"/>
    <lineage>
        <taxon>Eukaryota</taxon>
        <taxon>Viridiplantae</taxon>
        <taxon>Streptophyta</taxon>
        <taxon>Embryophyta</taxon>
        <taxon>Tracheophyta</taxon>
        <taxon>Spermatophyta</taxon>
        <taxon>Magnoliopsida</taxon>
        <taxon>Liliopsida</taxon>
        <taxon>Poales</taxon>
        <taxon>Poaceae</taxon>
        <taxon>PACMAD clade</taxon>
        <taxon>Arundinoideae</taxon>
        <taxon>Arundineae</taxon>
        <taxon>Arundo</taxon>
    </lineage>
</organism>
<feature type="chain" id="PRO_5002042136" evidence="1">
    <location>
        <begin position="17"/>
        <end position="40"/>
    </location>
</feature>
<feature type="signal peptide" evidence="1">
    <location>
        <begin position="1"/>
        <end position="16"/>
    </location>
</feature>
<reference evidence="2" key="2">
    <citation type="journal article" date="2015" name="Data Brief">
        <title>Shoot transcriptome of the giant reed, Arundo donax.</title>
        <authorList>
            <person name="Barrero R.A."/>
            <person name="Guerrero F.D."/>
            <person name="Moolhuijzen P."/>
            <person name="Goolsby J.A."/>
            <person name="Tidwell J."/>
            <person name="Bellgard S.E."/>
            <person name="Bellgard M.I."/>
        </authorList>
    </citation>
    <scope>NUCLEOTIDE SEQUENCE</scope>
    <source>
        <tissue evidence="2">Shoot tissue taken approximately 20 cm above the soil surface</tissue>
    </source>
</reference>
<sequence length="40" mass="4807">MLVCVLLFKMTFMTQCIHYEPYNMQSHADNMYSNFEKLIA</sequence>
<evidence type="ECO:0000313" key="2">
    <source>
        <dbReference type="EMBL" id="JAD24569.1"/>
    </source>
</evidence>
<name>A0A0A8YEJ6_ARUDO</name>
<protein>
    <submittedName>
        <fullName evidence="2">Uncharacterized protein</fullName>
    </submittedName>
</protein>
<evidence type="ECO:0000256" key="1">
    <source>
        <dbReference type="SAM" id="SignalP"/>
    </source>
</evidence>
<accession>A0A0A8YEJ6</accession>
<proteinExistence type="predicted"/>
<dbReference type="EMBL" id="GBRH01273326">
    <property type="protein sequence ID" value="JAD24569.1"/>
    <property type="molecule type" value="Transcribed_RNA"/>
</dbReference>